<dbReference type="InterPro" id="IPR011043">
    <property type="entry name" value="Gal_Oxase/kelch_b-propeller"/>
</dbReference>
<dbReference type="Proteomes" id="UP001149090">
    <property type="component" value="Unassembled WGS sequence"/>
</dbReference>
<dbReference type="Gene3D" id="2.130.10.130">
    <property type="entry name" value="Integrin alpha, N-terminal"/>
    <property type="match status" value="2"/>
</dbReference>
<dbReference type="PANTHER" id="PTHR36220:SF1">
    <property type="entry name" value="GAMMA TUBULIN COMPLEX COMPONENT C-TERMINAL DOMAIN-CONTAINING PROTEIN"/>
    <property type="match status" value="1"/>
</dbReference>
<keyword evidence="4" id="KW-1185">Reference proteome</keyword>
<reference evidence="3" key="1">
    <citation type="submission" date="2022-10" db="EMBL/GenBank/DDBJ databases">
        <title>Novel sulphate-reducing endosymbionts in the free-living metamonad Anaeramoeba.</title>
        <authorList>
            <person name="Jerlstrom-Hultqvist J."/>
            <person name="Cepicka I."/>
            <person name="Gallot-Lavallee L."/>
            <person name="Salas-Leiva D."/>
            <person name="Curtis B.A."/>
            <person name="Zahonova K."/>
            <person name="Pipaliya S."/>
            <person name="Dacks J."/>
            <person name="Roger A.J."/>
        </authorList>
    </citation>
    <scope>NUCLEOTIDE SEQUENCE</scope>
    <source>
        <strain evidence="3">BMAN</strain>
    </source>
</reference>
<dbReference type="InterPro" id="IPR013517">
    <property type="entry name" value="FG-GAP"/>
</dbReference>
<accession>A0A9Q0LKP1</accession>
<dbReference type="EMBL" id="JAPDFW010000070">
    <property type="protein sequence ID" value="KAJ5074568.1"/>
    <property type="molecule type" value="Genomic_DNA"/>
</dbReference>
<feature type="chain" id="PRO_5040180659" evidence="2">
    <location>
        <begin position="20"/>
        <end position="403"/>
    </location>
</feature>
<sequence length="403" mass="43685">MHKILFLIILLVEEILTTTKRMEVFSENKEIHNNFGVGVSISGNFAVIGSPWEEDETENEAGEKGVGGRAYVFLRQDSHWKQIGTLFSNSTEKGDDFGASVSVSGNRTVVGAPIHNLTGAVFVFCFGADDQSPVPWIKQTYKLVPEDAEAGDQFGIDVSLSGNTLLVGSLFSASTESQMQVGSAYVFSFDGSTWTQSAKLLPSYSTLFDGFGTAVSISNSVAIVGAPQCDENGVDSGAAFIFELTDSVWTQSAMLLPNDSESGDHFGNSVSVSGNLALVGAPWNDEVGAVYVFSRVGSSWVQTHKILPGDSVDFFGVTVSINGRYAVIGAYEIRPDSSLSGCAFIFHFVNDNWILVSRMPKITDDDDDDFSYSHLHDISLYEGVDLVDGPFEFKRLDQKLEDD</sequence>
<name>A0A9Q0LKP1_ANAIG</name>
<keyword evidence="1 2" id="KW-0732">Signal</keyword>
<evidence type="ECO:0000313" key="3">
    <source>
        <dbReference type="EMBL" id="KAJ5074568.1"/>
    </source>
</evidence>
<proteinExistence type="predicted"/>
<comment type="caution">
    <text evidence="3">The sequence shown here is derived from an EMBL/GenBank/DDBJ whole genome shotgun (WGS) entry which is preliminary data.</text>
</comment>
<dbReference type="OMA" id="TGITWTQ"/>
<evidence type="ECO:0000313" key="4">
    <source>
        <dbReference type="Proteomes" id="UP001149090"/>
    </source>
</evidence>
<organism evidence="3 4">
    <name type="scientific">Anaeramoeba ignava</name>
    <name type="common">Anaerobic marine amoeba</name>
    <dbReference type="NCBI Taxonomy" id="1746090"/>
    <lineage>
        <taxon>Eukaryota</taxon>
        <taxon>Metamonada</taxon>
        <taxon>Anaeramoebidae</taxon>
        <taxon>Anaeramoeba</taxon>
    </lineage>
</organism>
<dbReference type="SUPFAM" id="SSF50965">
    <property type="entry name" value="Galactose oxidase, central domain"/>
    <property type="match status" value="1"/>
</dbReference>
<dbReference type="PANTHER" id="PTHR36220">
    <property type="entry name" value="UNNAMED PRODUCT"/>
    <property type="match status" value="1"/>
</dbReference>
<evidence type="ECO:0000256" key="2">
    <source>
        <dbReference type="SAM" id="SignalP"/>
    </source>
</evidence>
<dbReference type="Pfam" id="PF14312">
    <property type="entry name" value="FG-GAP_2"/>
    <property type="match status" value="6"/>
</dbReference>
<dbReference type="AlphaFoldDB" id="A0A9Q0LKP1"/>
<gene>
    <name evidence="3" type="ORF">M0811_01199</name>
</gene>
<dbReference type="OrthoDB" id="408439at2759"/>
<dbReference type="InterPro" id="IPR028994">
    <property type="entry name" value="Integrin_alpha_N"/>
</dbReference>
<feature type="signal peptide" evidence="2">
    <location>
        <begin position="1"/>
        <end position="19"/>
    </location>
</feature>
<evidence type="ECO:0000256" key="1">
    <source>
        <dbReference type="ARBA" id="ARBA00022729"/>
    </source>
</evidence>
<protein>
    <submittedName>
        <fullName evidence="3">Uncharacterized protein</fullName>
    </submittedName>
</protein>